<dbReference type="InterPro" id="IPR027417">
    <property type="entry name" value="P-loop_NTPase"/>
</dbReference>
<organism evidence="1 2">
    <name type="scientific">Lomentospora prolificans</name>
    <dbReference type="NCBI Taxonomy" id="41688"/>
    <lineage>
        <taxon>Eukaryota</taxon>
        <taxon>Fungi</taxon>
        <taxon>Dikarya</taxon>
        <taxon>Ascomycota</taxon>
        <taxon>Pezizomycotina</taxon>
        <taxon>Sordariomycetes</taxon>
        <taxon>Hypocreomycetidae</taxon>
        <taxon>Microascales</taxon>
        <taxon>Microascaceae</taxon>
        <taxon>Lomentospora</taxon>
    </lineage>
</organism>
<accession>A0A2N3N6P4</accession>
<sequence>MQRGREIGANHKETTWGAQQICPRHYSAIPSQLHMMELSEGWIRLAKLLGKPIPEEPFPHANNAKEARN</sequence>
<dbReference type="EMBL" id="NLAX01000700">
    <property type="protein sequence ID" value="PKS08109.1"/>
    <property type="molecule type" value="Genomic_DNA"/>
</dbReference>
<dbReference type="InterPro" id="IPR040632">
    <property type="entry name" value="Sulfotransfer_4"/>
</dbReference>
<reference evidence="1 2" key="1">
    <citation type="journal article" date="2017" name="G3 (Bethesda)">
        <title>First Draft Genome Sequence of the Pathogenic Fungus Lomentospora prolificans (Formerly Scedosporium prolificans).</title>
        <authorList>
            <person name="Luo R."/>
            <person name="Zimin A."/>
            <person name="Workman R."/>
            <person name="Fan Y."/>
            <person name="Pertea G."/>
            <person name="Grossman N."/>
            <person name="Wear M.P."/>
            <person name="Jia B."/>
            <person name="Miller H."/>
            <person name="Casadevall A."/>
            <person name="Timp W."/>
            <person name="Zhang S.X."/>
            <person name="Salzberg S.L."/>
        </authorList>
    </citation>
    <scope>NUCLEOTIDE SEQUENCE [LARGE SCALE GENOMIC DNA]</scope>
    <source>
        <strain evidence="1 2">JHH-5317</strain>
    </source>
</reference>
<name>A0A2N3N6P4_9PEZI</name>
<comment type="caution">
    <text evidence="1">The sequence shown here is derived from an EMBL/GenBank/DDBJ whole genome shotgun (WGS) entry which is preliminary data.</text>
</comment>
<dbReference type="VEuPathDB" id="FungiDB:jhhlp_005384"/>
<keyword evidence="2" id="KW-1185">Reference proteome</keyword>
<dbReference type="Proteomes" id="UP000233524">
    <property type="component" value="Unassembled WGS sequence"/>
</dbReference>
<protein>
    <submittedName>
        <fullName evidence="1">Uncharacterized protein</fullName>
    </submittedName>
</protein>
<dbReference type="Gene3D" id="3.40.50.300">
    <property type="entry name" value="P-loop containing nucleotide triphosphate hydrolases"/>
    <property type="match status" value="1"/>
</dbReference>
<evidence type="ECO:0000313" key="1">
    <source>
        <dbReference type="EMBL" id="PKS08109.1"/>
    </source>
</evidence>
<dbReference type="AlphaFoldDB" id="A0A2N3N6P4"/>
<dbReference type="OrthoDB" id="408152at2759"/>
<evidence type="ECO:0000313" key="2">
    <source>
        <dbReference type="Proteomes" id="UP000233524"/>
    </source>
</evidence>
<proteinExistence type="predicted"/>
<gene>
    <name evidence="1" type="ORF">jhhlp_005384</name>
</gene>
<dbReference type="InParanoid" id="A0A2N3N6P4"/>
<dbReference type="Pfam" id="PF17784">
    <property type="entry name" value="Sulfotransfer_4"/>
    <property type="match status" value="1"/>
</dbReference>